<proteinExistence type="predicted"/>
<gene>
    <name evidence="1" type="ORF">ECRASSUSDP1_LOCUS22517</name>
</gene>
<evidence type="ECO:0000313" key="2">
    <source>
        <dbReference type="Proteomes" id="UP001295684"/>
    </source>
</evidence>
<dbReference type="AlphaFoldDB" id="A0AAD1XXB4"/>
<evidence type="ECO:0000313" key="1">
    <source>
        <dbReference type="EMBL" id="CAI2381071.1"/>
    </source>
</evidence>
<dbReference type="EMBL" id="CAMPGE010023099">
    <property type="protein sequence ID" value="CAI2381071.1"/>
    <property type="molecule type" value="Genomic_DNA"/>
</dbReference>
<accession>A0AAD1XXB4</accession>
<keyword evidence="2" id="KW-1185">Reference proteome</keyword>
<reference evidence="1" key="1">
    <citation type="submission" date="2023-07" db="EMBL/GenBank/DDBJ databases">
        <authorList>
            <consortium name="AG Swart"/>
            <person name="Singh M."/>
            <person name="Singh A."/>
            <person name="Seah K."/>
            <person name="Emmerich C."/>
        </authorList>
    </citation>
    <scope>NUCLEOTIDE SEQUENCE</scope>
    <source>
        <strain evidence="1">DP1</strain>
    </source>
</reference>
<dbReference type="Proteomes" id="UP001295684">
    <property type="component" value="Unassembled WGS sequence"/>
</dbReference>
<sequence>MQLSSCSGARARQCEGSFFHFQIALIASKPLSVCGEGIVNICRGYFFVSSQVLDEV</sequence>
<name>A0AAD1XXB4_EUPCR</name>
<protein>
    <submittedName>
        <fullName evidence="1">Uncharacterized protein</fullName>
    </submittedName>
</protein>
<organism evidence="1 2">
    <name type="scientific">Euplotes crassus</name>
    <dbReference type="NCBI Taxonomy" id="5936"/>
    <lineage>
        <taxon>Eukaryota</taxon>
        <taxon>Sar</taxon>
        <taxon>Alveolata</taxon>
        <taxon>Ciliophora</taxon>
        <taxon>Intramacronucleata</taxon>
        <taxon>Spirotrichea</taxon>
        <taxon>Hypotrichia</taxon>
        <taxon>Euplotida</taxon>
        <taxon>Euplotidae</taxon>
        <taxon>Moneuplotes</taxon>
    </lineage>
</organism>
<comment type="caution">
    <text evidence="1">The sequence shown here is derived from an EMBL/GenBank/DDBJ whole genome shotgun (WGS) entry which is preliminary data.</text>
</comment>